<comment type="caution">
    <text evidence="2">The sequence shown here is derived from an EMBL/GenBank/DDBJ whole genome shotgun (WGS) entry which is preliminary data.</text>
</comment>
<feature type="signal peptide" evidence="1">
    <location>
        <begin position="1"/>
        <end position="24"/>
    </location>
</feature>
<feature type="chain" id="PRO_5013027173" description="Lipoprotein" evidence="1">
    <location>
        <begin position="25"/>
        <end position="150"/>
    </location>
</feature>
<evidence type="ECO:0000256" key="1">
    <source>
        <dbReference type="SAM" id="SignalP"/>
    </source>
</evidence>
<accession>A0A1X1IS05</accession>
<dbReference type="EMBL" id="NCUW01000030">
    <property type="protein sequence ID" value="ORO75946.1"/>
    <property type="molecule type" value="Genomic_DNA"/>
</dbReference>
<keyword evidence="1" id="KW-0732">Signal</keyword>
<gene>
    <name evidence="2" type="ORF">B7709_08405</name>
</gene>
<dbReference type="Proteomes" id="UP000194008">
    <property type="component" value="Unassembled WGS sequence"/>
</dbReference>
<evidence type="ECO:0008006" key="4">
    <source>
        <dbReference type="Google" id="ProtNLM"/>
    </source>
</evidence>
<evidence type="ECO:0000313" key="2">
    <source>
        <dbReference type="EMBL" id="ORO75946.1"/>
    </source>
</evidence>
<dbReference type="RefSeq" id="WP_084972430.1">
    <property type="nucleotide sequence ID" value="NZ_NCUW01000030.1"/>
</dbReference>
<name>A0A1X1IS05_STROR</name>
<proteinExistence type="predicted"/>
<dbReference type="PROSITE" id="PS51257">
    <property type="entry name" value="PROKAR_LIPOPROTEIN"/>
    <property type="match status" value="1"/>
</dbReference>
<organism evidence="2 3">
    <name type="scientific">Streptococcus oralis subsp. dentisani</name>
    <dbReference type="NCBI Taxonomy" id="1458253"/>
    <lineage>
        <taxon>Bacteria</taxon>
        <taxon>Bacillati</taxon>
        <taxon>Bacillota</taxon>
        <taxon>Bacilli</taxon>
        <taxon>Lactobacillales</taxon>
        <taxon>Streptococcaceae</taxon>
        <taxon>Streptococcus</taxon>
    </lineage>
</organism>
<evidence type="ECO:0000313" key="3">
    <source>
        <dbReference type="Proteomes" id="UP000194008"/>
    </source>
</evidence>
<dbReference type="AlphaFoldDB" id="A0A1X1IS05"/>
<sequence length="150" mass="16406">MKKMKNIILPLFLAFLSVVLVACSANKDNGTYLYEPTKEEISKLVTGSGLSKENFVSLLGDDFKLSLSLTIDGDKGVLTFESNVAGVKNNQNYDLKVNQAKKTLQPATGGTEVPYKISGDELMIDLSSVDSREAANLTLLKNVVFKRQNK</sequence>
<protein>
    <recommendedName>
        <fullName evidence="4">Lipoprotein</fullName>
    </recommendedName>
</protein>
<reference evidence="2 3" key="1">
    <citation type="journal article" date="2016" name="Eur. J. Clin. Microbiol. Infect. Dis.">
        <title>Whole genome sequencing as a tool for phylogenetic analysis of clinical strains of Mitis group streptococci.</title>
        <authorList>
            <person name="Rasmussen L.H."/>
            <person name="Dargis R."/>
            <person name="Hojholt K."/>
            <person name="Christensen J.J."/>
            <person name="Skovgaard O."/>
            <person name="Justesen U.S."/>
            <person name="Rosenvinge F.S."/>
            <person name="Moser C."/>
            <person name="Lukjancenko O."/>
            <person name="Rasmussen S."/>
            <person name="Nielsen X.C."/>
        </authorList>
    </citation>
    <scope>NUCLEOTIDE SEQUENCE [LARGE SCALE GENOMIC DNA]</scope>
    <source>
        <strain evidence="2 3">Y_5914_11</strain>
    </source>
</reference>